<dbReference type="EC" id="1.2.1.41" evidence="2"/>
<dbReference type="InterPro" id="IPR016161">
    <property type="entry name" value="Ald_DH/histidinol_DH"/>
</dbReference>
<dbReference type="AlphaFoldDB" id="A0A6V8PKY7"/>
<accession>A0A6V8PKY7</accession>
<evidence type="ECO:0000256" key="2">
    <source>
        <dbReference type="ARBA" id="ARBA00013002"/>
    </source>
</evidence>
<evidence type="ECO:0000256" key="7">
    <source>
        <dbReference type="ARBA" id="ARBA00049024"/>
    </source>
</evidence>
<comment type="caution">
    <text evidence="9">The sequence shown here is derived from an EMBL/GenBank/DDBJ whole genome shotgun (WGS) entry which is preliminary data.</text>
</comment>
<reference evidence="9 10" key="1">
    <citation type="journal article" date="2020" name="Front. Microbiol.">
        <title>Single-cell genomics of novel Actinobacteria with the Wood-Ljungdahl pathway discovered in a serpentinizing system.</title>
        <authorList>
            <person name="Merino N."/>
            <person name="Kawai M."/>
            <person name="Boyd E.S."/>
            <person name="Colman D.R."/>
            <person name="McGlynn S.E."/>
            <person name="Nealson K.H."/>
            <person name="Kurokawa K."/>
            <person name="Hongoh Y."/>
        </authorList>
    </citation>
    <scope>NUCLEOTIDE SEQUENCE [LARGE SCALE GENOMIC DNA]</scope>
    <source>
        <strain evidence="9 10">S42</strain>
    </source>
</reference>
<dbReference type="InterPro" id="IPR012134">
    <property type="entry name" value="Glu-5-SA_DH"/>
</dbReference>
<dbReference type="Gene3D" id="3.40.605.10">
    <property type="entry name" value="Aldehyde Dehydrogenase, Chain A, domain 1"/>
    <property type="match status" value="1"/>
</dbReference>
<evidence type="ECO:0000256" key="4">
    <source>
        <dbReference type="ARBA" id="ARBA00022650"/>
    </source>
</evidence>
<dbReference type="PANTHER" id="PTHR11063">
    <property type="entry name" value="GLUTAMATE SEMIALDEHYDE DEHYDROGENASE"/>
    <property type="match status" value="1"/>
</dbReference>
<dbReference type="PIRSF" id="PIRSF000151">
    <property type="entry name" value="GPR"/>
    <property type="match status" value="1"/>
</dbReference>
<evidence type="ECO:0000256" key="5">
    <source>
        <dbReference type="ARBA" id="ARBA00022857"/>
    </source>
</evidence>
<dbReference type="UniPathway" id="UPA00098">
    <property type="reaction ID" value="UER00360"/>
</dbReference>
<dbReference type="PANTHER" id="PTHR11063:SF8">
    <property type="entry name" value="DELTA-1-PYRROLINE-5-CARBOXYLATE SYNTHASE"/>
    <property type="match status" value="1"/>
</dbReference>
<evidence type="ECO:0000256" key="1">
    <source>
        <dbReference type="ARBA" id="ARBA00004985"/>
    </source>
</evidence>
<organism evidence="9 10">
    <name type="scientific">Candidatus Hakubella thermalkaliphila</name>
    <dbReference type="NCBI Taxonomy" id="2754717"/>
    <lineage>
        <taxon>Bacteria</taxon>
        <taxon>Bacillati</taxon>
        <taxon>Actinomycetota</taxon>
        <taxon>Actinomycetota incertae sedis</taxon>
        <taxon>Candidatus Hakubellales</taxon>
        <taxon>Candidatus Hakubellaceae</taxon>
        <taxon>Candidatus Hakubella</taxon>
    </lineage>
</organism>
<gene>
    <name evidence="9" type="ORF">HKBW3S42_01237</name>
</gene>
<dbReference type="Pfam" id="PF00171">
    <property type="entry name" value="Aldedh"/>
    <property type="match status" value="1"/>
</dbReference>
<comment type="pathway">
    <text evidence="1">Amino-acid biosynthesis; L-proline biosynthesis; L-glutamate 5-semialdehyde from L-glutamate: step 2/2.</text>
</comment>
<dbReference type="InterPro" id="IPR000965">
    <property type="entry name" value="GPR_dom"/>
</dbReference>
<dbReference type="GO" id="GO:0055129">
    <property type="term" value="P:L-proline biosynthetic process"/>
    <property type="evidence" value="ECO:0007669"/>
    <property type="project" value="UniProtKB-UniPathway"/>
</dbReference>
<keyword evidence="5" id="KW-0521">NADP</keyword>
<dbReference type="CDD" id="cd07079">
    <property type="entry name" value="ALDH_F18-19_ProA-GPR"/>
    <property type="match status" value="1"/>
</dbReference>
<comment type="catalytic activity">
    <reaction evidence="7">
        <text>L-glutamate 5-semialdehyde + phosphate + NADP(+) = L-glutamyl 5-phosphate + NADPH + H(+)</text>
        <dbReference type="Rhea" id="RHEA:19541"/>
        <dbReference type="ChEBI" id="CHEBI:15378"/>
        <dbReference type="ChEBI" id="CHEBI:43474"/>
        <dbReference type="ChEBI" id="CHEBI:57783"/>
        <dbReference type="ChEBI" id="CHEBI:58066"/>
        <dbReference type="ChEBI" id="CHEBI:58274"/>
        <dbReference type="ChEBI" id="CHEBI:58349"/>
        <dbReference type="EC" id="1.2.1.41"/>
    </reaction>
</comment>
<name>A0A6V8PKY7_9ACTN</name>
<evidence type="ECO:0000259" key="8">
    <source>
        <dbReference type="Pfam" id="PF00171"/>
    </source>
</evidence>
<protein>
    <recommendedName>
        <fullName evidence="2">glutamate-5-semialdehyde dehydrogenase</fullName>
        <ecNumber evidence="2">1.2.1.41</ecNumber>
    </recommendedName>
</protein>
<dbReference type="InterPro" id="IPR016163">
    <property type="entry name" value="Ald_DH_C"/>
</dbReference>
<dbReference type="InterPro" id="IPR016162">
    <property type="entry name" value="Ald_DH_N"/>
</dbReference>
<dbReference type="Gene3D" id="3.40.309.10">
    <property type="entry name" value="Aldehyde Dehydrogenase, Chain A, domain 2"/>
    <property type="match status" value="1"/>
</dbReference>
<evidence type="ECO:0000256" key="3">
    <source>
        <dbReference type="ARBA" id="ARBA00022605"/>
    </source>
</evidence>
<evidence type="ECO:0000256" key="6">
    <source>
        <dbReference type="ARBA" id="ARBA00023002"/>
    </source>
</evidence>
<keyword evidence="4" id="KW-0641">Proline biosynthesis</keyword>
<evidence type="ECO:0000313" key="10">
    <source>
        <dbReference type="Proteomes" id="UP000568877"/>
    </source>
</evidence>
<dbReference type="FunFam" id="3.40.309.10:FF:000006">
    <property type="entry name" value="Gamma-glutamyl phosphate reductase"/>
    <property type="match status" value="1"/>
</dbReference>
<dbReference type="InterPro" id="IPR015590">
    <property type="entry name" value="Aldehyde_DH_dom"/>
</dbReference>
<dbReference type="GO" id="GO:0050661">
    <property type="term" value="F:NADP binding"/>
    <property type="evidence" value="ECO:0007669"/>
    <property type="project" value="InterPro"/>
</dbReference>
<dbReference type="HAMAP" id="MF_00412">
    <property type="entry name" value="ProA"/>
    <property type="match status" value="1"/>
</dbReference>
<dbReference type="SUPFAM" id="SSF53720">
    <property type="entry name" value="ALDH-like"/>
    <property type="match status" value="1"/>
</dbReference>
<dbReference type="Proteomes" id="UP000568877">
    <property type="component" value="Unassembled WGS sequence"/>
</dbReference>
<dbReference type="EMBL" id="BLSA01000201">
    <property type="protein sequence ID" value="GFP32928.1"/>
    <property type="molecule type" value="Genomic_DNA"/>
</dbReference>
<dbReference type="NCBIfam" id="NF001221">
    <property type="entry name" value="PRK00197.1"/>
    <property type="match status" value="1"/>
</dbReference>
<feature type="non-terminal residue" evidence="9">
    <location>
        <position position="1"/>
    </location>
</feature>
<dbReference type="NCBIfam" id="TIGR00407">
    <property type="entry name" value="proA"/>
    <property type="match status" value="1"/>
</dbReference>
<dbReference type="GO" id="GO:0004350">
    <property type="term" value="F:glutamate-5-semialdehyde dehydrogenase activity"/>
    <property type="evidence" value="ECO:0007669"/>
    <property type="project" value="UniProtKB-EC"/>
</dbReference>
<feature type="domain" description="Aldehyde dehydrogenase" evidence="8">
    <location>
        <begin position="25"/>
        <end position="307"/>
    </location>
</feature>
<evidence type="ECO:0000313" key="9">
    <source>
        <dbReference type="EMBL" id="GFP32928.1"/>
    </source>
</evidence>
<keyword evidence="3" id="KW-0028">Amino-acid biosynthesis</keyword>
<keyword evidence="6" id="KW-0560">Oxidoreductase</keyword>
<sequence>HFISVNQLAAEGILGSYPERERQMMDLTEMGQRAKKAATILASSSTQVKNSALILMADALMENSVRVMEANQKDVEESQARGMSEILLDRLVLNEKRVADMAEGIKSLIGLSDPVGEIIWGSRLPNGLILTKVRVPLGVVGIIYEARPNVTVDASVLCLKSGNAVILRGSSNTLSSNVALVGVLRDCLKEAGLPEDSIQLVSSPEREYAVQLMRLREYVDVLIPRGGKDLIENVVANSTVPVIETGIGNCHIYVDENADVEMALQILLNAKTQRPSVCNAAESLLVHGSIADVFLPRAIQALTEKKVTVCGCSRTLSYGQEVLPASEDDYYREYLDLKIAVKVLDSLQEAIDHINKYGSHHSDAIVTNDYSSAQKFTQEVDSAAVYVNASTRFTDGFQYGLGAEIGISTQRLHARGPMGLKELTTSKFVVYGQGQVRK</sequence>
<proteinExistence type="inferred from homology"/>